<evidence type="ECO:0000313" key="1">
    <source>
        <dbReference type="EMBL" id="MBW98888.1"/>
    </source>
</evidence>
<organism evidence="1">
    <name type="scientific">Rhizophora mucronata</name>
    <name type="common">Asiatic mangrove</name>
    <dbReference type="NCBI Taxonomy" id="61149"/>
    <lineage>
        <taxon>Eukaryota</taxon>
        <taxon>Viridiplantae</taxon>
        <taxon>Streptophyta</taxon>
        <taxon>Embryophyta</taxon>
        <taxon>Tracheophyta</taxon>
        <taxon>Spermatophyta</taxon>
        <taxon>Magnoliopsida</taxon>
        <taxon>eudicotyledons</taxon>
        <taxon>Gunneridae</taxon>
        <taxon>Pentapetalae</taxon>
        <taxon>rosids</taxon>
        <taxon>fabids</taxon>
        <taxon>Malpighiales</taxon>
        <taxon>Rhizophoraceae</taxon>
        <taxon>Rhizophora</taxon>
    </lineage>
</organism>
<protein>
    <submittedName>
        <fullName evidence="1">Uncharacterized protein</fullName>
    </submittedName>
</protein>
<name>A0A2P2JZK5_RHIMU</name>
<proteinExistence type="predicted"/>
<accession>A0A2P2JZK5</accession>
<dbReference type="AlphaFoldDB" id="A0A2P2JZK5"/>
<reference evidence="1" key="1">
    <citation type="submission" date="2018-02" db="EMBL/GenBank/DDBJ databases">
        <title>Rhizophora mucronata_Transcriptome.</title>
        <authorList>
            <person name="Meera S.P."/>
            <person name="Sreeshan A."/>
            <person name="Augustine A."/>
        </authorList>
    </citation>
    <scope>NUCLEOTIDE SEQUENCE</scope>
    <source>
        <tissue evidence="1">Leaf</tissue>
    </source>
</reference>
<sequence>MYNICQPTYSRQHQKKKKHFSAEQRNGIEAKFAIYPHGGVACS</sequence>
<dbReference type="EMBL" id="GGEC01018405">
    <property type="protein sequence ID" value="MBW98888.1"/>
    <property type="molecule type" value="Transcribed_RNA"/>
</dbReference>